<accession>A0A520N2Z4</accession>
<comment type="caution">
    <text evidence="2">The sequence shown here is derived from an EMBL/GenBank/DDBJ whole genome shotgun (WGS) entry which is preliminary data.</text>
</comment>
<dbReference type="PANTHER" id="PTHR32234:SF0">
    <property type="entry name" value="THIOL:DISULFIDE INTERCHANGE PROTEIN DSBD"/>
    <property type="match status" value="1"/>
</dbReference>
<dbReference type="InterPro" id="IPR028250">
    <property type="entry name" value="DsbDN"/>
</dbReference>
<evidence type="ECO:0000259" key="1">
    <source>
        <dbReference type="Pfam" id="PF11412"/>
    </source>
</evidence>
<dbReference type="Pfam" id="PF11412">
    <property type="entry name" value="DsbD_N"/>
    <property type="match status" value="1"/>
</dbReference>
<dbReference type="Proteomes" id="UP000315283">
    <property type="component" value="Unassembled WGS sequence"/>
</dbReference>
<evidence type="ECO:0000313" key="3">
    <source>
        <dbReference type="Proteomes" id="UP000315283"/>
    </source>
</evidence>
<dbReference type="InterPro" id="IPR036929">
    <property type="entry name" value="DsbDN_sf"/>
</dbReference>
<protein>
    <recommendedName>
        <fullName evidence="1">Thiol:disulfide interchange protein DsbD N-terminal domain-containing protein</fullName>
    </recommendedName>
</protein>
<gene>
    <name evidence="2" type="ORF">EVA97_03600</name>
</gene>
<dbReference type="Gene3D" id="2.60.40.1250">
    <property type="entry name" value="Thiol:disulfide interchange protein DsbD, N-terminal domain"/>
    <property type="match status" value="1"/>
</dbReference>
<dbReference type="GO" id="GO:0015035">
    <property type="term" value="F:protein-disulfide reductase activity"/>
    <property type="evidence" value="ECO:0007669"/>
    <property type="project" value="TreeGrafter"/>
</dbReference>
<dbReference type="SUPFAM" id="SSF74863">
    <property type="entry name" value="Thiol:disulfide interchange protein DsbD, N-terminal domain (DsbD-alpha)"/>
    <property type="match status" value="1"/>
</dbReference>
<organism evidence="2 3">
    <name type="scientific">SAR86 cluster bacterium</name>
    <dbReference type="NCBI Taxonomy" id="2030880"/>
    <lineage>
        <taxon>Bacteria</taxon>
        <taxon>Pseudomonadati</taxon>
        <taxon>Pseudomonadota</taxon>
        <taxon>Gammaproteobacteria</taxon>
        <taxon>SAR86 cluster</taxon>
    </lineage>
</organism>
<proteinExistence type="predicted"/>
<dbReference type="AlphaFoldDB" id="A0A520N2Z4"/>
<dbReference type="EMBL" id="SHBJ01000026">
    <property type="protein sequence ID" value="RZO27861.1"/>
    <property type="molecule type" value="Genomic_DNA"/>
</dbReference>
<evidence type="ECO:0000313" key="2">
    <source>
        <dbReference type="EMBL" id="RZO27861.1"/>
    </source>
</evidence>
<sequence>MKKILFIVITVLSSFKILAEENILFSLKNNQILPAEEAFGFNLIERDKDIFATWEIKDGNYLYLKSVMVKAGDNEIKYKKLEGTALDHEDEFFGETKIIKNILKITFKYETSDVETKIYYQGCSDKGFCYPIQEVKV</sequence>
<dbReference type="PANTHER" id="PTHR32234">
    <property type="entry name" value="THIOL:DISULFIDE INTERCHANGE PROTEIN DSBD"/>
    <property type="match status" value="1"/>
</dbReference>
<feature type="domain" description="Thiol:disulfide interchange protein DsbD N-terminal" evidence="1">
    <location>
        <begin position="30"/>
        <end position="134"/>
    </location>
</feature>
<dbReference type="GO" id="GO:0045454">
    <property type="term" value="P:cell redox homeostasis"/>
    <property type="evidence" value="ECO:0007669"/>
    <property type="project" value="TreeGrafter"/>
</dbReference>
<reference evidence="2 3" key="1">
    <citation type="submission" date="2019-02" db="EMBL/GenBank/DDBJ databases">
        <title>Prokaryotic population dynamics and viral predation in marine succession experiment using metagenomics: the confinement effect.</title>
        <authorList>
            <person name="Haro-Moreno J.M."/>
            <person name="Rodriguez-Valera F."/>
            <person name="Lopez-Perez M."/>
        </authorList>
    </citation>
    <scope>NUCLEOTIDE SEQUENCE [LARGE SCALE GENOMIC DNA]</scope>
    <source>
        <strain evidence="2">MED-G164</strain>
    </source>
</reference>
<name>A0A520N2Z4_9GAMM</name>